<evidence type="ECO:0000313" key="2">
    <source>
        <dbReference type="EMBL" id="SMO90346.1"/>
    </source>
</evidence>
<dbReference type="OrthoDB" id="7706919at2"/>
<accession>A0A521F2R3</accession>
<proteinExistence type="predicted"/>
<dbReference type="AlphaFoldDB" id="A0A521F2R3"/>
<evidence type="ECO:0000313" key="3">
    <source>
        <dbReference type="Proteomes" id="UP000319555"/>
    </source>
</evidence>
<sequence>MKRILATLIGTILATGLVLANPSDEPKDLTARYLNATDEAAIAATWKDWHPKAVHTVTIKFGLGQPDETFSYPVADWETLPDWHQDTTLADAMQGYRETRRGAPTFSSEFTDGGTRVTAKTRVDYIWDDTTGTMNQTDRFFIAPQAGQLAIRALDTTFDYR</sequence>
<feature type="chain" id="PRO_5021827132" description="SnoaL-like domain-containing protein" evidence="1">
    <location>
        <begin position="21"/>
        <end position="161"/>
    </location>
</feature>
<dbReference type="Proteomes" id="UP000319555">
    <property type="component" value="Unassembled WGS sequence"/>
</dbReference>
<evidence type="ECO:0008006" key="4">
    <source>
        <dbReference type="Google" id="ProtNLM"/>
    </source>
</evidence>
<keyword evidence="1" id="KW-0732">Signal</keyword>
<organism evidence="2 3">
    <name type="scientific">Ruegeria faecimaris</name>
    <dbReference type="NCBI Taxonomy" id="686389"/>
    <lineage>
        <taxon>Bacteria</taxon>
        <taxon>Pseudomonadati</taxon>
        <taxon>Pseudomonadota</taxon>
        <taxon>Alphaproteobacteria</taxon>
        <taxon>Rhodobacterales</taxon>
        <taxon>Roseobacteraceae</taxon>
        <taxon>Ruegeria</taxon>
    </lineage>
</organism>
<dbReference type="RefSeq" id="WP_142639672.1">
    <property type="nucleotide sequence ID" value="NZ_FXTE01000016.1"/>
</dbReference>
<protein>
    <recommendedName>
        <fullName evidence="4">SnoaL-like domain-containing protein</fullName>
    </recommendedName>
</protein>
<evidence type="ECO:0000256" key="1">
    <source>
        <dbReference type="SAM" id="SignalP"/>
    </source>
</evidence>
<dbReference type="EMBL" id="FXTE01000016">
    <property type="protein sequence ID" value="SMO90346.1"/>
    <property type="molecule type" value="Genomic_DNA"/>
</dbReference>
<feature type="signal peptide" evidence="1">
    <location>
        <begin position="1"/>
        <end position="20"/>
    </location>
</feature>
<gene>
    <name evidence="2" type="ORF">SAMN06265380_1162</name>
</gene>
<name>A0A521F2R3_9RHOB</name>
<keyword evidence="3" id="KW-1185">Reference proteome</keyword>
<reference evidence="2 3" key="1">
    <citation type="submission" date="2017-05" db="EMBL/GenBank/DDBJ databases">
        <authorList>
            <person name="Varghese N."/>
            <person name="Submissions S."/>
        </authorList>
    </citation>
    <scope>NUCLEOTIDE SEQUENCE [LARGE SCALE GENOMIC DNA]</scope>
    <source>
        <strain evidence="2 3">DSM 28009</strain>
    </source>
</reference>